<evidence type="ECO:0000256" key="4">
    <source>
        <dbReference type="ARBA" id="ARBA00023136"/>
    </source>
</evidence>
<feature type="domain" description="Calcineurin-like phosphoesterase" evidence="7">
    <location>
        <begin position="47"/>
        <end position="283"/>
    </location>
</feature>
<dbReference type="EMBL" id="GL349444">
    <property type="protein sequence ID" value="KNC46805.1"/>
    <property type="molecule type" value="Genomic_DNA"/>
</dbReference>
<dbReference type="Proteomes" id="UP000054408">
    <property type="component" value="Unassembled WGS sequence"/>
</dbReference>
<organism evidence="8 9">
    <name type="scientific">Thecamonas trahens ATCC 50062</name>
    <dbReference type="NCBI Taxonomy" id="461836"/>
    <lineage>
        <taxon>Eukaryota</taxon>
        <taxon>Apusozoa</taxon>
        <taxon>Apusomonadida</taxon>
        <taxon>Apusomonadidae</taxon>
        <taxon>Thecamonas</taxon>
    </lineage>
</organism>
<reference evidence="8 9" key="1">
    <citation type="submission" date="2010-05" db="EMBL/GenBank/DDBJ databases">
        <title>The Genome Sequence of Thecamonas trahens ATCC 50062.</title>
        <authorList>
            <consortium name="The Broad Institute Genome Sequencing Platform"/>
            <person name="Russ C."/>
            <person name="Cuomo C."/>
            <person name="Shea T."/>
            <person name="Young S.K."/>
            <person name="Zeng Q."/>
            <person name="Koehrsen M."/>
            <person name="Haas B."/>
            <person name="Borodovsky M."/>
            <person name="Guigo R."/>
            <person name="Alvarado L."/>
            <person name="Berlin A."/>
            <person name="Bochicchio J."/>
            <person name="Borenstein D."/>
            <person name="Chapman S."/>
            <person name="Chen Z."/>
            <person name="Freedman E."/>
            <person name="Gellesch M."/>
            <person name="Goldberg J."/>
            <person name="Griggs A."/>
            <person name="Gujja S."/>
            <person name="Heilman E."/>
            <person name="Heiman D."/>
            <person name="Hepburn T."/>
            <person name="Howarth C."/>
            <person name="Jen D."/>
            <person name="Larson L."/>
            <person name="Mehta T."/>
            <person name="Park D."/>
            <person name="Pearson M."/>
            <person name="Roberts A."/>
            <person name="Saif S."/>
            <person name="Shenoy N."/>
            <person name="Sisk P."/>
            <person name="Stolte C."/>
            <person name="Sykes S."/>
            <person name="Thomson T."/>
            <person name="Walk T."/>
            <person name="White J."/>
            <person name="Yandava C."/>
            <person name="Burger G."/>
            <person name="Gray M.W."/>
            <person name="Holland P.W.H."/>
            <person name="King N."/>
            <person name="Lang F.B.F."/>
            <person name="Roger A.J."/>
            <person name="Ruiz-Trillo I."/>
            <person name="Lander E."/>
            <person name="Nusbaum C."/>
        </authorList>
    </citation>
    <scope>NUCLEOTIDE SEQUENCE [LARGE SCALE GENOMIC DNA]</scope>
    <source>
        <strain evidence="8 9">ATCC 50062</strain>
    </source>
</reference>
<dbReference type="OMA" id="HWAVELV"/>
<comment type="subcellular location">
    <subcellularLocation>
        <location evidence="1">Membrane</location>
        <topology evidence="1">Multi-pass membrane protein</topology>
    </subcellularLocation>
</comment>
<dbReference type="GeneID" id="25562850"/>
<keyword evidence="4 5" id="KW-0472">Membrane</keyword>
<dbReference type="eggNOG" id="KOG3662">
    <property type="taxonomic scope" value="Eukaryota"/>
</dbReference>
<name>A0A0L0D3K5_THETB</name>
<keyword evidence="9" id="KW-1185">Reference proteome</keyword>
<evidence type="ECO:0000256" key="5">
    <source>
        <dbReference type="SAM" id="Phobius"/>
    </source>
</evidence>
<dbReference type="RefSeq" id="XP_013760080.1">
    <property type="nucleotide sequence ID" value="XM_013904626.1"/>
</dbReference>
<accession>A0A0L0D3K5</accession>
<dbReference type="InterPro" id="IPR029052">
    <property type="entry name" value="Metallo-depent_PP-like"/>
</dbReference>
<evidence type="ECO:0000256" key="3">
    <source>
        <dbReference type="ARBA" id="ARBA00022989"/>
    </source>
</evidence>
<evidence type="ECO:0000256" key="2">
    <source>
        <dbReference type="ARBA" id="ARBA00022692"/>
    </source>
</evidence>
<keyword evidence="6" id="KW-0732">Signal</keyword>
<dbReference type="STRING" id="461836.A0A0L0D3K5"/>
<dbReference type="InterPro" id="IPR004843">
    <property type="entry name" value="Calcineurin-like_PHP"/>
</dbReference>
<keyword evidence="3 5" id="KW-1133">Transmembrane helix</keyword>
<dbReference type="InterPro" id="IPR033308">
    <property type="entry name" value="PGAP5/Cdc1/Ted1"/>
</dbReference>
<evidence type="ECO:0000256" key="6">
    <source>
        <dbReference type="SAM" id="SignalP"/>
    </source>
</evidence>
<dbReference type="OrthoDB" id="5977743at2759"/>
<dbReference type="Pfam" id="PF00149">
    <property type="entry name" value="Metallophos"/>
    <property type="match status" value="1"/>
</dbReference>
<evidence type="ECO:0000259" key="7">
    <source>
        <dbReference type="Pfam" id="PF00149"/>
    </source>
</evidence>
<dbReference type="GO" id="GO:0016020">
    <property type="term" value="C:membrane"/>
    <property type="evidence" value="ECO:0007669"/>
    <property type="project" value="UniProtKB-SubCell"/>
</dbReference>
<sequence length="428" mass="46783">MRRHWAVELVGVLFLAFVCEVGVYQAAIWRCAPQEDPETEVCEPSQILVVSDTQLTDGYSYAMRARWGWIPGYVMVEQILEWACDMYIRSALTAVASVGPRLAAAVDLGDVLDGGRYYTVDEWKRGVSRIQALRSVAGRSLPWFTVPGNHDVDIDYRMKTHRFEASLGLGSRLVVAGNMSIILLNSMALRASTPSALRMATEAFLASEELVQAPAPRLLMLHQPLYRPPTATCGPLRNAGGSQIPYVVRGRNYATQALPEVTERILDKLAPLDAVLSGDDHEPCVYQHAGDKEAGPVEYTLPTLSWLQGSFSPGLAFIALERDAGNCAPKAVTVAYCFLPNRYITLGVYVAAAALLAKLRVDSAFAFGSPRVSRLKKTDAEASINERGVSITRSRCLLLGQQLARWAVYMAGYTGAMACAMAGVDRMK</sequence>
<gene>
    <name evidence="8" type="ORF">AMSG_03236</name>
</gene>
<protein>
    <recommendedName>
        <fullName evidence="7">Calcineurin-like phosphoesterase domain-containing protein</fullName>
    </recommendedName>
</protein>
<keyword evidence="2 5" id="KW-0812">Transmembrane</keyword>
<dbReference type="GO" id="GO:0016787">
    <property type="term" value="F:hydrolase activity"/>
    <property type="evidence" value="ECO:0007669"/>
    <property type="project" value="InterPro"/>
</dbReference>
<dbReference type="SUPFAM" id="SSF56300">
    <property type="entry name" value="Metallo-dependent phosphatases"/>
    <property type="match status" value="1"/>
</dbReference>
<feature type="transmembrane region" description="Helical" evidence="5">
    <location>
        <begin position="403"/>
        <end position="424"/>
    </location>
</feature>
<dbReference type="PANTHER" id="PTHR13315:SF4">
    <property type="entry name" value="METALLOPHOSPHOESTERASE, ISOFORM E"/>
    <property type="match status" value="1"/>
</dbReference>
<dbReference type="GO" id="GO:0005783">
    <property type="term" value="C:endoplasmic reticulum"/>
    <property type="evidence" value="ECO:0007669"/>
    <property type="project" value="TreeGrafter"/>
</dbReference>
<dbReference type="Gene3D" id="3.60.21.10">
    <property type="match status" value="1"/>
</dbReference>
<evidence type="ECO:0000313" key="8">
    <source>
        <dbReference type="EMBL" id="KNC46805.1"/>
    </source>
</evidence>
<proteinExistence type="predicted"/>
<evidence type="ECO:0000256" key="1">
    <source>
        <dbReference type="ARBA" id="ARBA00004141"/>
    </source>
</evidence>
<evidence type="ECO:0000313" key="9">
    <source>
        <dbReference type="Proteomes" id="UP000054408"/>
    </source>
</evidence>
<dbReference type="PANTHER" id="PTHR13315">
    <property type="entry name" value="METALLO PHOSPHOESTERASE RELATED"/>
    <property type="match status" value="1"/>
</dbReference>
<feature type="chain" id="PRO_5005537138" description="Calcineurin-like phosphoesterase domain-containing protein" evidence="6">
    <location>
        <begin position="27"/>
        <end position="428"/>
    </location>
</feature>
<dbReference type="AlphaFoldDB" id="A0A0L0D3K5"/>
<dbReference type="GO" id="GO:0006506">
    <property type="term" value="P:GPI anchor biosynthetic process"/>
    <property type="evidence" value="ECO:0007669"/>
    <property type="project" value="InterPro"/>
</dbReference>
<feature type="signal peptide" evidence="6">
    <location>
        <begin position="1"/>
        <end position="26"/>
    </location>
</feature>